<reference evidence="2" key="1">
    <citation type="submission" date="2014-09" db="EMBL/GenBank/DDBJ databases">
        <authorList>
            <person name="Magalhaes I.L.F."/>
            <person name="Oliveira U."/>
            <person name="Santos F.R."/>
            <person name="Vidigal T.H.D.A."/>
            <person name="Brescovit A.D."/>
            <person name="Santos A.J."/>
        </authorList>
    </citation>
    <scope>NUCLEOTIDE SEQUENCE</scope>
    <source>
        <tissue evidence="2">Shoot tissue taken approximately 20 cm above the soil surface</tissue>
    </source>
</reference>
<feature type="compositionally biased region" description="Polar residues" evidence="1">
    <location>
        <begin position="14"/>
        <end position="26"/>
    </location>
</feature>
<name>A0A0A9BM65_ARUDO</name>
<proteinExistence type="predicted"/>
<reference evidence="2" key="2">
    <citation type="journal article" date="2015" name="Data Brief">
        <title>Shoot transcriptome of the giant reed, Arundo donax.</title>
        <authorList>
            <person name="Barrero R.A."/>
            <person name="Guerrero F.D."/>
            <person name="Moolhuijzen P."/>
            <person name="Goolsby J.A."/>
            <person name="Tidwell J."/>
            <person name="Bellgard S.E."/>
            <person name="Bellgard M.I."/>
        </authorList>
    </citation>
    <scope>NUCLEOTIDE SEQUENCE</scope>
    <source>
        <tissue evidence="2">Shoot tissue taken approximately 20 cm above the soil surface</tissue>
    </source>
</reference>
<accession>A0A0A9BM65</accession>
<organism evidence="2">
    <name type="scientific">Arundo donax</name>
    <name type="common">Giant reed</name>
    <name type="synonym">Donax arundinaceus</name>
    <dbReference type="NCBI Taxonomy" id="35708"/>
    <lineage>
        <taxon>Eukaryota</taxon>
        <taxon>Viridiplantae</taxon>
        <taxon>Streptophyta</taxon>
        <taxon>Embryophyta</taxon>
        <taxon>Tracheophyta</taxon>
        <taxon>Spermatophyta</taxon>
        <taxon>Magnoliopsida</taxon>
        <taxon>Liliopsida</taxon>
        <taxon>Poales</taxon>
        <taxon>Poaceae</taxon>
        <taxon>PACMAD clade</taxon>
        <taxon>Arundinoideae</taxon>
        <taxon>Arundineae</taxon>
        <taxon>Arundo</taxon>
    </lineage>
</organism>
<evidence type="ECO:0000313" key="2">
    <source>
        <dbReference type="EMBL" id="JAD63248.1"/>
    </source>
</evidence>
<evidence type="ECO:0000256" key="1">
    <source>
        <dbReference type="SAM" id="MobiDB-lite"/>
    </source>
</evidence>
<dbReference type="EMBL" id="GBRH01234647">
    <property type="protein sequence ID" value="JAD63248.1"/>
    <property type="molecule type" value="Transcribed_RNA"/>
</dbReference>
<feature type="region of interest" description="Disordered" evidence="1">
    <location>
        <begin position="1"/>
        <end position="26"/>
    </location>
</feature>
<sequence length="26" mass="2837">MTNMIKQSPGYKISKSNTSSLFSISS</sequence>
<dbReference type="AlphaFoldDB" id="A0A0A9BM65"/>
<protein>
    <submittedName>
        <fullName evidence="2">Uncharacterized protein</fullName>
    </submittedName>
</protein>